<evidence type="ECO:0000313" key="15">
    <source>
        <dbReference type="Proteomes" id="UP000066529"/>
    </source>
</evidence>
<sequence>MDSRTARFLRTRFQNYYKNAEIGLPDHLPNREWAFIFYDDMPGKMHRHKAFGSPGETLDYLYGMAPAHVYYSTAYYEYPDARKMNEKNWLGAELIFDLDADHLPNASKNYVDMLELVKKETFKLMDFLLDDFGFSEREIELVFSGGRGYHLHVKHPKVITLNSSSRREIINYISGKDLKENYDYLITEEKLFGDFGTGSKTYKGKKQGVTIKVINGYDCGWGKRIAEYIVDYLKKEVSKESKKEMFKDLRENLKNEILIGQETINKLIKIGTDEKALNSILSRGRVDFGFLRNSGKIFEYLVRQSVQKYAVDFGASIDEPVTADIKRLIRVPGSLHGGSGMLVKKLTLSELEKFDPLNDAVIFGERPVKVTVSKPFSVQLKGRDLRVEEGKQEVPEYAAIYLICRGVAEYGFRRDQPSHT</sequence>
<evidence type="ECO:0000256" key="12">
    <source>
        <dbReference type="RuleBase" id="RU003514"/>
    </source>
</evidence>
<evidence type="ECO:0000256" key="9">
    <source>
        <dbReference type="ARBA" id="ARBA00023163"/>
    </source>
</evidence>
<dbReference type="Proteomes" id="UP000066529">
    <property type="component" value="Chromosome"/>
</dbReference>
<dbReference type="NCBIfam" id="TIGR00335">
    <property type="entry name" value="primase_sml"/>
    <property type="match status" value="1"/>
</dbReference>
<keyword evidence="2 11" id="KW-0240">DNA-directed RNA polymerase</keyword>
<comment type="subunit">
    <text evidence="11">Heterodimer of a small subunit (PriS) and a large subunit (PriL).</text>
</comment>
<dbReference type="PANTHER" id="PTHR10536">
    <property type="entry name" value="DNA PRIMASE SMALL SUBUNIT"/>
    <property type="match status" value="1"/>
</dbReference>
<evidence type="ECO:0000256" key="6">
    <source>
        <dbReference type="ARBA" id="ARBA00022705"/>
    </source>
</evidence>
<keyword evidence="5 11" id="KW-0548">Nucleotidyltransferase</keyword>
<evidence type="ECO:0000256" key="11">
    <source>
        <dbReference type="HAMAP-Rule" id="MF_00700"/>
    </source>
</evidence>
<keyword evidence="7 11" id="KW-0479">Metal-binding</keyword>
<keyword evidence="4 11" id="KW-0808">Transferase</keyword>
<accession>A0A0E3KZA9</accession>
<keyword evidence="3 11" id="KW-0639">Primosome</keyword>
<dbReference type="RefSeq" id="WP_048167944.1">
    <property type="nucleotide sequence ID" value="NZ_CP009501.1"/>
</dbReference>
<dbReference type="GeneID" id="41602379"/>
<evidence type="ECO:0000256" key="1">
    <source>
        <dbReference type="ARBA" id="ARBA00009762"/>
    </source>
</evidence>
<dbReference type="EC" id="2.7.7.-" evidence="11"/>
<organism evidence="14 15">
    <name type="scientific">Methanosarcina thermophila (strain ATCC 43570 / DSM 1825 / OCM 12 / VKM B-1830 / TM-1)</name>
    <dbReference type="NCBI Taxonomy" id="523844"/>
    <lineage>
        <taxon>Archaea</taxon>
        <taxon>Methanobacteriati</taxon>
        <taxon>Methanobacteriota</taxon>
        <taxon>Stenosarchaea group</taxon>
        <taxon>Methanomicrobia</taxon>
        <taxon>Methanosarcinales</taxon>
        <taxon>Methanosarcinaceae</taxon>
        <taxon>Methanosarcina</taxon>
    </lineage>
</organism>
<comment type="function">
    <text evidence="13">RNA polymerase that catalyzes the synthesis of short RNA molecules used as primers for DNA polymerase during DNA replication.</text>
</comment>
<feature type="active site" evidence="11">
    <location>
        <position position="99"/>
    </location>
</feature>
<evidence type="ECO:0000256" key="2">
    <source>
        <dbReference type="ARBA" id="ARBA00022478"/>
    </source>
</evidence>
<dbReference type="GO" id="GO:1990077">
    <property type="term" value="C:primosome complex"/>
    <property type="evidence" value="ECO:0007669"/>
    <property type="project" value="UniProtKB-KW"/>
</dbReference>
<protein>
    <recommendedName>
        <fullName evidence="11">DNA primase small subunit PriS</fullName>
        <ecNumber evidence="11">2.7.7.-</ecNumber>
    </recommendedName>
</protein>
<dbReference type="GO" id="GO:0006269">
    <property type="term" value="P:DNA replication, synthesis of primer"/>
    <property type="evidence" value="ECO:0007669"/>
    <property type="project" value="UniProtKB-UniRule"/>
</dbReference>
<dbReference type="STRING" id="523844.MSTHT_2220"/>
<keyword evidence="6 11" id="KW-0235">DNA replication</keyword>
<dbReference type="InterPro" id="IPR014052">
    <property type="entry name" value="DNA_primase_ssu_euk/arc"/>
</dbReference>
<dbReference type="HOGENOM" id="CLU_056123_1_0_2"/>
<keyword evidence="8 11" id="KW-0460">Magnesium</keyword>
<dbReference type="GO" id="GO:0000428">
    <property type="term" value="C:DNA-directed RNA polymerase complex"/>
    <property type="evidence" value="ECO:0007669"/>
    <property type="project" value="UniProtKB-KW"/>
</dbReference>
<evidence type="ECO:0000256" key="4">
    <source>
        <dbReference type="ARBA" id="ARBA00022679"/>
    </source>
</evidence>
<dbReference type="GO" id="GO:0046872">
    <property type="term" value="F:metal ion binding"/>
    <property type="evidence" value="ECO:0007669"/>
    <property type="project" value="UniProtKB-KW"/>
</dbReference>
<gene>
    <name evidence="11" type="primary">priS</name>
    <name evidence="14" type="ORF">MSTHT_2220</name>
</gene>
<dbReference type="SUPFAM" id="SSF56747">
    <property type="entry name" value="Prim-pol domain"/>
    <property type="match status" value="1"/>
</dbReference>
<evidence type="ECO:0000256" key="5">
    <source>
        <dbReference type="ARBA" id="ARBA00022695"/>
    </source>
</evidence>
<evidence type="ECO:0000256" key="8">
    <source>
        <dbReference type="ARBA" id="ARBA00022842"/>
    </source>
</evidence>
<dbReference type="CDD" id="cd04860">
    <property type="entry name" value="AE_Prim_S"/>
    <property type="match status" value="1"/>
</dbReference>
<dbReference type="PATRIC" id="fig|523844.20.peg.2720"/>
<keyword evidence="9 11" id="KW-0804">Transcription</keyword>
<evidence type="ECO:0000313" key="14">
    <source>
        <dbReference type="EMBL" id="AKB13978.1"/>
    </source>
</evidence>
<dbReference type="AlphaFoldDB" id="A0A0E3KZA9"/>
<dbReference type="OrthoDB" id="31125at2157"/>
<keyword evidence="10 11" id="KW-0464">Manganese</keyword>
<dbReference type="EMBL" id="CP009501">
    <property type="protein sequence ID" value="AKB13978.1"/>
    <property type="molecule type" value="Genomic_DNA"/>
</dbReference>
<reference evidence="14 15" key="1">
    <citation type="submission" date="2014-07" db="EMBL/GenBank/DDBJ databases">
        <title>Methanogenic archaea and the global carbon cycle.</title>
        <authorList>
            <person name="Henriksen J.R."/>
            <person name="Luke J."/>
            <person name="Reinhart S."/>
            <person name="Benedict M.N."/>
            <person name="Youngblut N.D."/>
            <person name="Metcalf M.E."/>
            <person name="Whitaker R.J."/>
            <person name="Metcalf W.W."/>
        </authorList>
    </citation>
    <scope>NUCLEOTIDE SEQUENCE [LARGE SCALE GENOMIC DNA]</scope>
    <source>
        <strain evidence="15">ATCC 43570 / DSM 1825 / OCM 12 / VKM B-1830 / TM-1</strain>
    </source>
</reference>
<comment type="similarity">
    <text evidence="1 11 12">Belongs to the eukaryotic-type primase small subunit family.</text>
</comment>
<name>A0A0E3KZA9_METTT</name>
<dbReference type="Pfam" id="PF01896">
    <property type="entry name" value="DNA_primase_S"/>
    <property type="match status" value="1"/>
</dbReference>
<dbReference type="HAMAP" id="MF_00700">
    <property type="entry name" value="DNA_primase_sml_arc"/>
    <property type="match status" value="1"/>
</dbReference>
<evidence type="ECO:0000256" key="10">
    <source>
        <dbReference type="ARBA" id="ARBA00023211"/>
    </source>
</evidence>
<feature type="active site" evidence="11">
    <location>
        <position position="97"/>
    </location>
</feature>
<evidence type="ECO:0000256" key="7">
    <source>
        <dbReference type="ARBA" id="ARBA00022723"/>
    </source>
</evidence>
<dbReference type="KEGG" id="mthr:MSTHT_2220"/>
<dbReference type="GO" id="GO:0003899">
    <property type="term" value="F:DNA-directed RNA polymerase activity"/>
    <property type="evidence" value="ECO:0007669"/>
    <property type="project" value="UniProtKB-UniRule"/>
</dbReference>
<feature type="active site" evidence="11">
    <location>
        <position position="318"/>
    </location>
</feature>
<evidence type="ECO:0000256" key="3">
    <source>
        <dbReference type="ARBA" id="ARBA00022515"/>
    </source>
</evidence>
<comment type="function">
    <text evidence="11">Catalytic subunit of DNA primase, an RNA polymerase that catalyzes the synthesis of short RNA molecules used as primers for DNA polymerase during DNA replication. The small subunit contains the primase catalytic core and has DNA synthesis activity on its own. Binding to the large subunit stabilizes and modulates the activity, increasing the rate of DNA synthesis while decreasing the length of the DNA fragments, and conferring RNA synthesis capability. The DNA polymerase activity may enable DNA primase to also catalyze primer extension after primer synthesis. May also play a role in DNA repair.</text>
</comment>
<dbReference type="InterPro" id="IPR023639">
    <property type="entry name" value="DNA_primase_ssu_PriS"/>
</dbReference>
<proteinExistence type="inferred from homology"/>
<comment type="cofactor">
    <cofactor evidence="11">
        <name>Mg(2+)</name>
        <dbReference type="ChEBI" id="CHEBI:18420"/>
    </cofactor>
    <cofactor evidence="11">
        <name>Mn(2+)</name>
        <dbReference type="ChEBI" id="CHEBI:29035"/>
    </cofactor>
</comment>
<evidence type="ECO:0000256" key="13">
    <source>
        <dbReference type="RuleBase" id="RU004224"/>
    </source>
</evidence>
<dbReference type="InterPro" id="IPR002755">
    <property type="entry name" value="DNA_primase_S"/>
</dbReference>
<dbReference type="Gene3D" id="3.90.920.10">
    <property type="entry name" value="DNA primase, PRIM domain"/>
    <property type="match status" value="1"/>
</dbReference>